<dbReference type="EMBL" id="KV426336">
    <property type="protein sequence ID" value="KZV82250.1"/>
    <property type="molecule type" value="Genomic_DNA"/>
</dbReference>
<name>A0A165CD33_EXIGL</name>
<dbReference type="Proteomes" id="UP000077266">
    <property type="component" value="Unassembled WGS sequence"/>
</dbReference>
<evidence type="ECO:0000313" key="3">
    <source>
        <dbReference type="Proteomes" id="UP000077266"/>
    </source>
</evidence>
<evidence type="ECO:0000256" key="1">
    <source>
        <dbReference type="SAM" id="SignalP"/>
    </source>
</evidence>
<keyword evidence="3" id="KW-1185">Reference proteome</keyword>
<evidence type="ECO:0000313" key="2">
    <source>
        <dbReference type="EMBL" id="KZV82250.1"/>
    </source>
</evidence>
<protein>
    <submittedName>
        <fullName evidence="2">Uncharacterized protein</fullName>
    </submittedName>
</protein>
<dbReference type="AlphaFoldDB" id="A0A165CD33"/>
<feature type="chain" id="PRO_5007855978" evidence="1">
    <location>
        <begin position="20"/>
        <end position="273"/>
    </location>
</feature>
<organism evidence="2 3">
    <name type="scientific">Exidia glandulosa HHB12029</name>
    <dbReference type="NCBI Taxonomy" id="1314781"/>
    <lineage>
        <taxon>Eukaryota</taxon>
        <taxon>Fungi</taxon>
        <taxon>Dikarya</taxon>
        <taxon>Basidiomycota</taxon>
        <taxon>Agaricomycotina</taxon>
        <taxon>Agaricomycetes</taxon>
        <taxon>Auriculariales</taxon>
        <taxon>Exidiaceae</taxon>
        <taxon>Exidia</taxon>
    </lineage>
</organism>
<feature type="signal peptide" evidence="1">
    <location>
        <begin position="1"/>
        <end position="19"/>
    </location>
</feature>
<proteinExistence type="predicted"/>
<keyword evidence="1" id="KW-0732">Signal</keyword>
<dbReference type="STRING" id="1314781.A0A165CD33"/>
<sequence>MLFTKLVPVLVACASAASALHHPAGVAWLPRQLIDVRAPAGPKLLATRTQVEARDVTVAARQATCPPQPLPSSSGCACASQTLCGTTCVDTSTDNNNCGECGAKCFSNEVCTQGVCACSPGTNECFPGICVNFQTDPNNCGSCQNACYGAKNTCKSGTCQCPTGEKVCPAGTFPTCCAGSFKGTPTVDNINTGNGTLASRAVDRISPATVSEVLAVAHANHVTFKPNVLGGITCTELPTDRCLSPGDCTGAVPLCCKETFNNGVFDLQCSPLA</sequence>
<reference evidence="2 3" key="1">
    <citation type="journal article" date="2016" name="Mol. Biol. Evol.">
        <title>Comparative Genomics of Early-Diverging Mushroom-Forming Fungi Provides Insights into the Origins of Lignocellulose Decay Capabilities.</title>
        <authorList>
            <person name="Nagy L.G."/>
            <person name="Riley R."/>
            <person name="Tritt A."/>
            <person name="Adam C."/>
            <person name="Daum C."/>
            <person name="Floudas D."/>
            <person name="Sun H."/>
            <person name="Yadav J.S."/>
            <person name="Pangilinan J."/>
            <person name="Larsson K.H."/>
            <person name="Matsuura K."/>
            <person name="Barry K."/>
            <person name="Labutti K."/>
            <person name="Kuo R."/>
            <person name="Ohm R.A."/>
            <person name="Bhattacharya S.S."/>
            <person name="Shirouzu T."/>
            <person name="Yoshinaga Y."/>
            <person name="Martin F.M."/>
            <person name="Grigoriev I.V."/>
            <person name="Hibbett D.S."/>
        </authorList>
    </citation>
    <scope>NUCLEOTIDE SEQUENCE [LARGE SCALE GENOMIC DNA]</scope>
    <source>
        <strain evidence="2 3">HHB12029</strain>
    </source>
</reference>
<dbReference type="OrthoDB" id="5598706at2759"/>
<accession>A0A165CD33</accession>
<gene>
    <name evidence="2" type="ORF">EXIGLDRAFT_843909</name>
</gene>
<dbReference type="InParanoid" id="A0A165CD33"/>